<keyword evidence="7" id="KW-1278">Translocase</keyword>
<keyword evidence="4" id="KW-0677">Repeat</keyword>
<keyword evidence="8" id="KW-0472">Membrane</keyword>
<dbReference type="EC" id="3.6.3.17" evidence="10"/>
<dbReference type="AlphaFoldDB" id="A0A174ZXS9"/>
<feature type="domain" description="ABC transporter" evidence="9">
    <location>
        <begin position="6"/>
        <end position="239"/>
    </location>
</feature>
<keyword evidence="2" id="KW-0813">Transport</keyword>
<comment type="subcellular location">
    <subcellularLocation>
        <location evidence="1">Cell membrane</location>
        <topology evidence="1">Peripheral membrane protein</topology>
    </subcellularLocation>
</comment>
<dbReference type="InterPro" id="IPR003593">
    <property type="entry name" value="AAA+_ATPase"/>
</dbReference>
<dbReference type="EMBL" id="CZBY01000015">
    <property type="protein sequence ID" value="CUQ88906.1"/>
    <property type="molecule type" value="Genomic_DNA"/>
</dbReference>
<dbReference type="InterPro" id="IPR003439">
    <property type="entry name" value="ABC_transporter-like_ATP-bd"/>
</dbReference>
<evidence type="ECO:0000259" key="9">
    <source>
        <dbReference type="PROSITE" id="PS50893"/>
    </source>
</evidence>
<evidence type="ECO:0000256" key="2">
    <source>
        <dbReference type="ARBA" id="ARBA00022448"/>
    </source>
</evidence>
<gene>
    <name evidence="10" type="primary">rbsA</name>
    <name evidence="10" type="ORF">ERS852540_01817</name>
</gene>
<keyword evidence="6 10" id="KW-0067">ATP-binding</keyword>
<accession>A0A174ZXS9</accession>
<dbReference type="CDD" id="cd03215">
    <property type="entry name" value="ABC_Carb_Monos_II"/>
    <property type="match status" value="1"/>
</dbReference>
<dbReference type="Gene3D" id="3.40.50.300">
    <property type="entry name" value="P-loop containing nucleotide triphosphate hydrolases"/>
    <property type="match status" value="2"/>
</dbReference>
<dbReference type="SMART" id="SM00382">
    <property type="entry name" value="AAA"/>
    <property type="match status" value="2"/>
</dbReference>
<dbReference type="PANTHER" id="PTHR43790:SF4">
    <property type="entry name" value="GUANOSINE IMPORT ATP-BINDING PROTEIN NUPO"/>
    <property type="match status" value="1"/>
</dbReference>
<dbReference type="InterPro" id="IPR017871">
    <property type="entry name" value="ABC_transporter-like_CS"/>
</dbReference>
<reference evidence="10 11" key="1">
    <citation type="submission" date="2015-09" db="EMBL/GenBank/DDBJ databases">
        <authorList>
            <consortium name="Pathogen Informatics"/>
        </authorList>
    </citation>
    <scope>NUCLEOTIDE SEQUENCE [LARGE SCALE GENOMIC DNA]</scope>
    <source>
        <strain evidence="10 11">2789STDY5834928</strain>
    </source>
</reference>
<dbReference type="FunFam" id="3.40.50.300:FF:000127">
    <property type="entry name" value="Ribose import ATP-binding protein RbsA"/>
    <property type="match status" value="1"/>
</dbReference>
<evidence type="ECO:0000256" key="1">
    <source>
        <dbReference type="ARBA" id="ARBA00004202"/>
    </source>
</evidence>
<keyword evidence="10" id="KW-0378">Hydrolase</keyword>
<organism evidence="10 11">
    <name type="scientific">[Eubacterium] siraeum</name>
    <dbReference type="NCBI Taxonomy" id="39492"/>
    <lineage>
        <taxon>Bacteria</taxon>
        <taxon>Bacillati</taxon>
        <taxon>Bacillota</taxon>
        <taxon>Clostridia</taxon>
        <taxon>Eubacteriales</taxon>
        <taxon>Oscillospiraceae</taxon>
        <taxon>Oscillospiraceae incertae sedis</taxon>
    </lineage>
</organism>
<dbReference type="STRING" id="39492.ERS852540_01817"/>
<dbReference type="InterPro" id="IPR050107">
    <property type="entry name" value="ABC_carbohydrate_import_ATPase"/>
</dbReference>
<feature type="domain" description="ABC transporter" evidence="9">
    <location>
        <begin position="258"/>
        <end position="501"/>
    </location>
</feature>
<evidence type="ECO:0000313" key="10">
    <source>
        <dbReference type="EMBL" id="CUQ88906.1"/>
    </source>
</evidence>
<evidence type="ECO:0000256" key="7">
    <source>
        <dbReference type="ARBA" id="ARBA00022967"/>
    </source>
</evidence>
<evidence type="ECO:0000256" key="5">
    <source>
        <dbReference type="ARBA" id="ARBA00022741"/>
    </source>
</evidence>
<sequence>MADPYIKLEHITKSFDSVYANKDISVDVYKGEILALLGENGSGKSTLVNMLSGIYTPDSGTISIDGKKMHFGSPGDAIKAGIGMVHQHFKLVDVMTAAENVVMGHIKHFVTSKKRMAHHVNKLNEKYGLNVTPDKKIYNMSVSEKQAVEIMKVFYRGANVLILDEPTAVLTPQEITALFSILRKMKEQGCTIIIITHKMAEVMDISDRVTVLRKGECIGTVKTSETTPQQLTEMMVGKAVTLEIERPQCCDYNARPMLSVKNLTKKNTDGVNVLDNVNFDVYGGEILGVAGIAGSGQKELCEIIAGLDKMTDGDIEFDGDSIKGLDPRAIIRKGISMSFVPEDRLGMGLVAGMSITNNVILKSYNHNPGPFIDSKFAKKLAEQIVHDFDIYTPSVNYTVKKLSGGNIQKVLLGREIWLSPKVLITAYPVRGLDIGASYNIYHMLNEQKKKGVAVLFIGEDLDVLKSISDRLMVIHDGEIIDIVDPTTVTKEDIGLMMVGDHINKGEEKAV</sequence>
<name>A0A174ZXS9_9FIRM</name>
<keyword evidence="5" id="KW-0547">Nucleotide-binding</keyword>
<dbReference type="GO" id="GO:0005886">
    <property type="term" value="C:plasma membrane"/>
    <property type="evidence" value="ECO:0007669"/>
    <property type="project" value="UniProtKB-SubCell"/>
</dbReference>
<protein>
    <submittedName>
        <fullName evidence="10">Ribose import ATP-binding protein RbsA</fullName>
        <ecNumber evidence="10">3.6.3.17</ecNumber>
    </submittedName>
</protein>
<evidence type="ECO:0000313" key="11">
    <source>
        <dbReference type="Proteomes" id="UP000095662"/>
    </source>
</evidence>
<proteinExistence type="predicted"/>
<evidence type="ECO:0000256" key="8">
    <source>
        <dbReference type="ARBA" id="ARBA00023136"/>
    </source>
</evidence>
<dbReference type="PANTHER" id="PTHR43790">
    <property type="entry name" value="CARBOHYDRATE TRANSPORT ATP-BINDING PROTEIN MG119-RELATED"/>
    <property type="match status" value="1"/>
</dbReference>
<keyword evidence="3" id="KW-1003">Cell membrane</keyword>
<dbReference type="GO" id="GO:0016887">
    <property type="term" value="F:ATP hydrolysis activity"/>
    <property type="evidence" value="ECO:0007669"/>
    <property type="project" value="InterPro"/>
</dbReference>
<dbReference type="Proteomes" id="UP000095662">
    <property type="component" value="Unassembled WGS sequence"/>
</dbReference>
<dbReference type="PROSITE" id="PS50893">
    <property type="entry name" value="ABC_TRANSPORTER_2"/>
    <property type="match status" value="2"/>
</dbReference>
<evidence type="ECO:0000256" key="4">
    <source>
        <dbReference type="ARBA" id="ARBA00022737"/>
    </source>
</evidence>
<dbReference type="InterPro" id="IPR027417">
    <property type="entry name" value="P-loop_NTPase"/>
</dbReference>
<evidence type="ECO:0000256" key="3">
    <source>
        <dbReference type="ARBA" id="ARBA00022475"/>
    </source>
</evidence>
<dbReference type="SUPFAM" id="SSF52540">
    <property type="entry name" value="P-loop containing nucleoside triphosphate hydrolases"/>
    <property type="match status" value="2"/>
</dbReference>
<evidence type="ECO:0000256" key="6">
    <source>
        <dbReference type="ARBA" id="ARBA00022840"/>
    </source>
</evidence>
<dbReference type="PROSITE" id="PS00211">
    <property type="entry name" value="ABC_TRANSPORTER_1"/>
    <property type="match status" value="1"/>
</dbReference>
<dbReference type="GO" id="GO:0005524">
    <property type="term" value="F:ATP binding"/>
    <property type="evidence" value="ECO:0007669"/>
    <property type="project" value="UniProtKB-KW"/>
</dbReference>
<dbReference type="Pfam" id="PF00005">
    <property type="entry name" value="ABC_tran"/>
    <property type="match status" value="2"/>
</dbReference>
<dbReference type="CDD" id="cd03216">
    <property type="entry name" value="ABC_Carb_Monos_I"/>
    <property type="match status" value="1"/>
</dbReference>
<dbReference type="OrthoDB" id="9771863at2"/>